<feature type="signal peptide" evidence="3">
    <location>
        <begin position="1"/>
        <end position="18"/>
    </location>
</feature>
<gene>
    <name evidence="5" type="ORF">NEOLEDRAFT_1077516</name>
</gene>
<comment type="similarity">
    <text evidence="1">Belongs to the oxygen-dependent FAD-linked oxidoreductase family.</text>
</comment>
<name>A0A165NGM1_9AGAM</name>
<dbReference type="Proteomes" id="UP000076761">
    <property type="component" value="Unassembled WGS sequence"/>
</dbReference>
<dbReference type="PANTHER" id="PTHR13878">
    <property type="entry name" value="GULONOLACTONE OXIDASE"/>
    <property type="match status" value="1"/>
</dbReference>
<evidence type="ECO:0000256" key="3">
    <source>
        <dbReference type="SAM" id="SignalP"/>
    </source>
</evidence>
<dbReference type="Gene3D" id="3.30.465.10">
    <property type="match status" value="2"/>
</dbReference>
<keyword evidence="3" id="KW-0732">Signal</keyword>
<dbReference type="STRING" id="1314782.A0A165NGM1"/>
<evidence type="ECO:0000259" key="4">
    <source>
        <dbReference type="PROSITE" id="PS51387"/>
    </source>
</evidence>
<feature type="domain" description="FAD-binding PCMH-type" evidence="4">
    <location>
        <begin position="124"/>
        <end position="307"/>
    </location>
</feature>
<keyword evidence="2" id="KW-0560">Oxidoreductase</keyword>
<keyword evidence="6" id="KW-1185">Reference proteome</keyword>
<dbReference type="SUPFAM" id="SSF56176">
    <property type="entry name" value="FAD-binding/transporter-associated domain-like"/>
    <property type="match status" value="1"/>
</dbReference>
<dbReference type="InterPro" id="IPR036318">
    <property type="entry name" value="FAD-bd_PCMH-like_sf"/>
</dbReference>
<dbReference type="Pfam" id="PF01565">
    <property type="entry name" value="FAD_binding_4"/>
    <property type="match status" value="1"/>
</dbReference>
<dbReference type="InterPro" id="IPR050432">
    <property type="entry name" value="FAD-linked_Oxidoreductases_BP"/>
</dbReference>
<feature type="chain" id="PRO_5007863098" evidence="3">
    <location>
        <begin position="19"/>
        <end position="580"/>
    </location>
</feature>
<proteinExistence type="inferred from homology"/>
<dbReference type="Pfam" id="PF08031">
    <property type="entry name" value="BBE"/>
    <property type="match status" value="1"/>
</dbReference>
<dbReference type="PROSITE" id="PS51387">
    <property type="entry name" value="FAD_PCMH"/>
    <property type="match status" value="1"/>
</dbReference>
<evidence type="ECO:0000256" key="1">
    <source>
        <dbReference type="ARBA" id="ARBA00005466"/>
    </source>
</evidence>
<accession>A0A165NGM1</accession>
<sequence>MVSLGLATILWYLSTAHAGSFIHPRTPSPALWEALNMTVNGHLHVGVPFSRPCFVIARAIGEAHNKRQCDVVLAGYHNHSIRTSTFGAYINTQWETCQASNEGCVLDALNASNPQAFQPPACCFQGSIPSYYIDVQEVNDVQAAIKFSEANLVPLVIKNSGHDYKGRSSAPNSLALWVHNLQGIQYHQSFSPDDCHGPSVPAVTFGAGVNQGSLYEFAEQMNITIPGGTDTTVAAGGGYLQGGGHSTMSNVFGLAVDRVIQYRVVIANGTYVIANKCQHPDLFFALRGGGGGTFGVVMEVTTMALPRVSAPTVYIAYNDSSINQAAFLRFMIQNALSYAKQGSELTTLLGWGGYIAPTEGATLTNPLLNGSEAQDSLSSLKSLVLTELQGQFTFNIYPSYLSVYNAVPIGYPYYYASRLIPVTNFESTNSQEQLFSTLLPLMHGPGLNVSIINLVAPFHYGLTAGTSTINATSITPAWRNALWHVMIPTYWNYSTPPATIKEIQNELTKTMAPLRDITPESGAYINECDIQEPNFSESFWGDNYNKLLSIKNEYDPSRLFDCWQCVGWKGPDDPRYACYL</sequence>
<dbReference type="InterPro" id="IPR006094">
    <property type="entry name" value="Oxid_FAD_bind_N"/>
</dbReference>
<dbReference type="GO" id="GO:0016491">
    <property type="term" value="F:oxidoreductase activity"/>
    <property type="evidence" value="ECO:0007669"/>
    <property type="project" value="UniProtKB-KW"/>
</dbReference>
<dbReference type="OrthoDB" id="9983560at2759"/>
<dbReference type="AlphaFoldDB" id="A0A165NGM1"/>
<reference evidence="5 6" key="1">
    <citation type="journal article" date="2016" name="Mol. Biol. Evol.">
        <title>Comparative Genomics of Early-Diverging Mushroom-Forming Fungi Provides Insights into the Origins of Lignocellulose Decay Capabilities.</title>
        <authorList>
            <person name="Nagy L.G."/>
            <person name="Riley R."/>
            <person name="Tritt A."/>
            <person name="Adam C."/>
            <person name="Daum C."/>
            <person name="Floudas D."/>
            <person name="Sun H."/>
            <person name="Yadav J.S."/>
            <person name="Pangilinan J."/>
            <person name="Larsson K.H."/>
            <person name="Matsuura K."/>
            <person name="Barry K."/>
            <person name="Labutti K."/>
            <person name="Kuo R."/>
            <person name="Ohm R.A."/>
            <person name="Bhattacharya S.S."/>
            <person name="Shirouzu T."/>
            <person name="Yoshinaga Y."/>
            <person name="Martin F.M."/>
            <person name="Grigoriev I.V."/>
            <person name="Hibbett D.S."/>
        </authorList>
    </citation>
    <scope>NUCLEOTIDE SEQUENCE [LARGE SCALE GENOMIC DNA]</scope>
    <source>
        <strain evidence="5 6">HHB14362 ss-1</strain>
    </source>
</reference>
<dbReference type="GO" id="GO:0071949">
    <property type="term" value="F:FAD binding"/>
    <property type="evidence" value="ECO:0007669"/>
    <property type="project" value="InterPro"/>
</dbReference>
<dbReference type="InterPro" id="IPR016166">
    <property type="entry name" value="FAD-bd_PCMH"/>
</dbReference>
<evidence type="ECO:0000313" key="5">
    <source>
        <dbReference type="EMBL" id="KZT19613.1"/>
    </source>
</evidence>
<dbReference type="Gene3D" id="3.40.462.20">
    <property type="match status" value="1"/>
</dbReference>
<dbReference type="EMBL" id="KV425637">
    <property type="protein sequence ID" value="KZT19613.1"/>
    <property type="molecule type" value="Genomic_DNA"/>
</dbReference>
<dbReference type="InterPro" id="IPR016169">
    <property type="entry name" value="FAD-bd_PCMH_sub2"/>
</dbReference>
<protein>
    <submittedName>
        <fullName evidence="5">FAD-binding domain-containing protein</fullName>
    </submittedName>
</protein>
<dbReference type="InterPro" id="IPR012951">
    <property type="entry name" value="BBE"/>
</dbReference>
<evidence type="ECO:0000256" key="2">
    <source>
        <dbReference type="ARBA" id="ARBA00023002"/>
    </source>
</evidence>
<organism evidence="5 6">
    <name type="scientific">Neolentinus lepideus HHB14362 ss-1</name>
    <dbReference type="NCBI Taxonomy" id="1314782"/>
    <lineage>
        <taxon>Eukaryota</taxon>
        <taxon>Fungi</taxon>
        <taxon>Dikarya</taxon>
        <taxon>Basidiomycota</taxon>
        <taxon>Agaricomycotina</taxon>
        <taxon>Agaricomycetes</taxon>
        <taxon>Gloeophyllales</taxon>
        <taxon>Gloeophyllaceae</taxon>
        <taxon>Neolentinus</taxon>
    </lineage>
</organism>
<dbReference type="InParanoid" id="A0A165NGM1"/>
<dbReference type="PANTHER" id="PTHR13878:SF91">
    <property type="entry name" value="FAD BINDING DOMAIN PROTEIN (AFU_ORTHOLOGUE AFUA_6G12070)-RELATED"/>
    <property type="match status" value="1"/>
</dbReference>
<evidence type="ECO:0000313" key="6">
    <source>
        <dbReference type="Proteomes" id="UP000076761"/>
    </source>
</evidence>